<dbReference type="Pfam" id="PF13456">
    <property type="entry name" value="RVT_3"/>
    <property type="match status" value="1"/>
</dbReference>
<dbReference type="Gramene" id="TraesJAG3A03G01365360.1">
    <property type="protein sequence ID" value="TraesJAG3A03G01365360.1.CDS1"/>
    <property type="gene ID" value="TraesJAG3A03G01365360"/>
</dbReference>
<dbReference type="Gramene" id="TraesRN3A0100320100.1">
    <property type="protein sequence ID" value="TraesRN3A0100320100.1"/>
    <property type="gene ID" value="TraesRN3A0100320100"/>
</dbReference>
<evidence type="ECO:0000313" key="2">
    <source>
        <dbReference type="EnsemblPlants" id="TraesCS3A02G134400.1.cds1"/>
    </source>
</evidence>
<dbReference type="AlphaFoldDB" id="A0A3B6ECK7"/>
<dbReference type="SUPFAM" id="SSF53098">
    <property type="entry name" value="Ribonuclease H-like"/>
    <property type="match status" value="1"/>
</dbReference>
<dbReference type="Gramene" id="TraesCLE_scaffold_010121_01G000200.1">
    <property type="protein sequence ID" value="TraesCLE_scaffold_010121_01G000200.1"/>
    <property type="gene ID" value="TraesCLE_scaffold_010121_01G000200"/>
</dbReference>
<dbReference type="Gramene" id="TraesJUL3A03G01367820.1">
    <property type="protein sequence ID" value="TraesJUL3A03G01367820.1.CDS1"/>
    <property type="gene ID" value="TraesJUL3A03G01367820"/>
</dbReference>
<proteinExistence type="predicted"/>
<dbReference type="Proteomes" id="UP000019116">
    <property type="component" value="Chromosome 3A"/>
</dbReference>
<dbReference type="Gramene" id="TraesCS3A02G134400.1">
    <property type="protein sequence ID" value="TraesCS3A02G134400.1.cds1"/>
    <property type="gene ID" value="TraesCS3A02G134400"/>
</dbReference>
<keyword evidence="3" id="KW-1185">Reference proteome</keyword>
<dbReference type="Gene3D" id="3.30.420.10">
    <property type="entry name" value="Ribonuclease H-like superfamily/Ribonuclease H"/>
    <property type="match status" value="1"/>
</dbReference>
<dbReference type="Gramene" id="TraesCS3A03G0316400.1">
    <property type="protein sequence ID" value="TraesCS3A03G0316400.1.CDS1"/>
    <property type="gene ID" value="TraesCS3A03G0316400"/>
</dbReference>
<organism evidence="2">
    <name type="scientific">Triticum aestivum</name>
    <name type="common">Wheat</name>
    <dbReference type="NCBI Taxonomy" id="4565"/>
    <lineage>
        <taxon>Eukaryota</taxon>
        <taxon>Viridiplantae</taxon>
        <taxon>Streptophyta</taxon>
        <taxon>Embryophyta</taxon>
        <taxon>Tracheophyta</taxon>
        <taxon>Spermatophyta</taxon>
        <taxon>Magnoliopsida</taxon>
        <taxon>Liliopsida</taxon>
        <taxon>Poales</taxon>
        <taxon>Poaceae</taxon>
        <taxon>BOP clade</taxon>
        <taxon>Pooideae</taxon>
        <taxon>Triticodae</taxon>
        <taxon>Triticeae</taxon>
        <taxon>Triticinae</taxon>
        <taxon>Triticum</taxon>
    </lineage>
</organism>
<dbReference type="InterPro" id="IPR036397">
    <property type="entry name" value="RNaseH_sf"/>
</dbReference>
<dbReference type="Gramene" id="TraesLDM3A03G01358540.1">
    <property type="protein sequence ID" value="TraesLDM3A03G01358540.1.CDS1"/>
    <property type="gene ID" value="TraesLDM3A03G01358540"/>
</dbReference>
<dbReference type="GO" id="GO:0004523">
    <property type="term" value="F:RNA-DNA hybrid ribonuclease activity"/>
    <property type="evidence" value="ECO:0007669"/>
    <property type="project" value="InterPro"/>
</dbReference>
<dbReference type="CDD" id="cd06222">
    <property type="entry name" value="RNase_H_like"/>
    <property type="match status" value="1"/>
</dbReference>
<dbReference type="InterPro" id="IPR044730">
    <property type="entry name" value="RNase_H-like_dom_plant"/>
</dbReference>
<dbReference type="InterPro" id="IPR002156">
    <property type="entry name" value="RNaseH_domain"/>
</dbReference>
<dbReference type="STRING" id="4565.A0A3B6ECK7"/>
<dbReference type="InterPro" id="IPR052929">
    <property type="entry name" value="RNase_H-like_EbsB-rel"/>
</dbReference>
<dbReference type="Gramene" id="TraesCAD_scaffold_259086_01G000100.1">
    <property type="protein sequence ID" value="TraesCAD_scaffold_259086_01G000100.1"/>
    <property type="gene ID" value="TraesCAD_scaffold_259086_01G000100"/>
</dbReference>
<dbReference type="PANTHER" id="PTHR47074:SF11">
    <property type="entry name" value="REVERSE TRANSCRIPTASE-LIKE PROTEIN"/>
    <property type="match status" value="1"/>
</dbReference>
<dbReference type="OMA" id="VHALICK"/>
<dbReference type="InterPro" id="IPR012337">
    <property type="entry name" value="RNaseH-like_sf"/>
</dbReference>
<dbReference type="Gramene" id="TraesWEE_scaffold_164737_01G000100.1">
    <property type="protein sequence ID" value="TraesWEE_scaffold_164737_01G000100.1"/>
    <property type="gene ID" value="TraesWEE_scaffold_164737_01G000100"/>
</dbReference>
<reference evidence="2" key="2">
    <citation type="submission" date="2018-10" db="UniProtKB">
        <authorList>
            <consortium name="EnsemblPlants"/>
        </authorList>
    </citation>
    <scope>IDENTIFICATION</scope>
</reference>
<sequence length="294" mass="33319">MEDESTFHALVSCPKVCVFRFAMREEWIIPAEELFRFTGPDWMLILLDQLGSPKHDQVLFMLWRAWPLRNDMIFGKRKESLRASIAFVGNYWKSFTNVKNSAQVDLSIKDKGVIDNGGYITPIAKAHRNWEPPDQGYIKINVDTRFVESMRFASIGIIARNHLGEVLVSSWDFIGSCTCVDEAEFRAALAGLYIGIAFQSPVILKTDSVTIAFSLAKDSFDRSPFVDLKKEAMSVSNFIKDFKIVKIDRQANRIVHEIVKFCFDSRSDGVLCNSVPSCVAIFGMNDCKNFVISN</sequence>
<dbReference type="OrthoDB" id="694273at2759"/>
<evidence type="ECO:0000259" key="1">
    <source>
        <dbReference type="Pfam" id="PF13456"/>
    </source>
</evidence>
<reference evidence="2" key="1">
    <citation type="submission" date="2018-08" db="EMBL/GenBank/DDBJ databases">
        <authorList>
            <person name="Rossello M."/>
        </authorList>
    </citation>
    <scope>NUCLEOTIDE SEQUENCE [LARGE SCALE GENOMIC DNA]</scope>
    <source>
        <strain evidence="2">cv. Chinese Spring</strain>
    </source>
</reference>
<dbReference type="Gramene" id="TraesROB_scaffold_511508_01G000100.1">
    <property type="protein sequence ID" value="TraesROB_scaffold_511508_01G000100.1"/>
    <property type="gene ID" value="TraesROB_scaffold_511508_01G000100"/>
</dbReference>
<dbReference type="SMR" id="A0A3B6ECK7"/>
<accession>A0A3B6ECK7</accession>
<dbReference type="PANTHER" id="PTHR47074">
    <property type="entry name" value="BNAC02G40300D PROTEIN"/>
    <property type="match status" value="1"/>
</dbReference>
<name>A0A3B6ECK7_WHEAT</name>
<protein>
    <recommendedName>
        <fullName evidence="1">RNase H type-1 domain-containing protein</fullName>
    </recommendedName>
</protein>
<dbReference type="Gramene" id="TraesNOR3A03G01376210.1">
    <property type="protein sequence ID" value="TraesNOR3A03G01376210.1.CDS1"/>
    <property type="gene ID" value="TraesNOR3A03G01376210"/>
</dbReference>
<evidence type="ECO:0000313" key="3">
    <source>
        <dbReference type="Proteomes" id="UP000019116"/>
    </source>
</evidence>
<dbReference type="GO" id="GO:0003676">
    <property type="term" value="F:nucleic acid binding"/>
    <property type="evidence" value="ECO:0007669"/>
    <property type="project" value="InterPro"/>
</dbReference>
<dbReference type="Gramene" id="TraesSTA3A03G01347590.1">
    <property type="protein sequence ID" value="TraesSTA3A03G01347590.1.CDS1"/>
    <property type="gene ID" value="TraesSTA3A03G01347590"/>
</dbReference>
<feature type="domain" description="RNase H type-1" evidence="1">
    <location>
        <begin position="141"/>
        <end position="262"/>
    </location>
</feature>
<dbReference type="EnsemblPlants" id="TraesCS3A02G134400.1">
    <property type="protein sequence ID" value="TraesCS3A02G134400.1.cds1"/>
    <property type="gene ID" value="TraesCS3A02G134400"/>
</dbReference>